<protein>
    <submittedName>
        <fullName evidence="2">Uncharacterized protein</fullName>
    </submittedName>
</protein>
<comment type="caution">
    <text evidence="2">The sequence shown here is derived from an EMBL/GenBank/DDBJ whole genome shotgun (WGS) entry which is preliminary data.</text>
</comment>
<dbReference type="EMBL" id="LAZR01047563">
    <property type="protein sequence ID" value="KKK93927.1"/>
    <property type="molecule type" value="Genomic_DNA"/>
</dbReference>
<sequence length="200" mass="21430">MTFVDPQTSMGSWVFTGNALAVHTLSSDQFTVSYSVSYMEKEPSDTVLSGTIESMQDPGLGHETHQIVIILPPSDNTYGGVLTYSASEPIQLITLNGPLGSDETPDDLFWTPDGTTIFELTFIDTKSAMGSWKFSGNGLALHTLNTNGFSSSYSVVTTVELMEKEEVMKPEVESPAMTGPVTVEVSLPSGTSVPGCEETN</sequence>
<organism evidence="2">
    <name type="scientific">marine sediment metagenome</name>
    <dbReference type="NCBI Taxonomy" id="412755"/>
    <lineage>
        <taxon>unclassified sequences</taxon>
        <taxon>metagenomes</taxon>
        <taxon>ecological metagenomes</taxon>
    </lineage>
</organism>
<feature type="non-terminal residue" evidence="2">
    <location>
        <position position="200"/>
    </location>
</feature>
<accession>A0A0F8ZJG1</accession>
<name>A0A0F8ZJG1_9ZZZZ</name>
<evidence type="ECO:0000313" key="2">
    <source>
        <dbReference type="EMBL" id="KKK93927.1"/>
    </source>
</evidence>
<proteinExistence type="predicted"/>
<dbReference type="AlphaFoldDB" id="A0A0F8ZJG1"/>
<evidence type="ECO:0000256" key="1">
    <source>
        <dbReference type="SAM" id="MobiDB-lite"/>
    </source>
</evidence>
<feature type="region of interest" description="Disordered" evidence="1">
    <location>
        <begin position="170"/>
        <end position="200"/>
    </location>
</feature>
<gene>
    <name evidence="2" type="ORF">LCGC14_2688000</name>
</gene>
<reference evidence="2" key="1">
    <citation type="journal article" date="2015" name="Nature">
        <title>Complex archaea that bridge the gap between prokaryotes and eukaryotes.</title>
        <authorList>
            <person name="Spang A."/>
            <person name="Saw J.H."/>
            <person name="Jorgensen S.L."/>
            <person name="Zaremba-Niedzwiedzka K."/>
            <person name="Martijn J."/>
            <person name="Lind A.E."/>
            <person name="van Eijk R."/>
            <person name="Schleper C."/>
            <person name="Guy L."/>
            <person name="Ettema T.J."/>
        </authorList>
    </citation>
    <scope>NUCLEOTIDE SEQUENCE</scope>
</reference>